<dbReference type="PANTHER" id="PTHR32305">
    <property type="match status" value="1"/>
</dbReference>
<proteinExistence type="predicted"/>
<reference evidence="3 4" key="1">
    <citation type="submission" date="2019-11" db="EMBL/GenBank/DDBJ databases">
        <title>Characterization of Elizabethkingia argenteiflava sp. nov., isolated from inner surface of Soybean Pods.</title>
        <authorList>
            <person name="Mo S."/>
        </authorList>
    </citation>
    <scope>NUCLEOTIDE SEQUENCE [LARGE SCALE GENOMIC DNA]</scope>
    <source>
        <strain evidence="3 4">YB22</strain>
    </source>
</reference>
<dbReference type="InterPro" id="IPR022385">
    <property type="entry name" value="Rhs_assc_core"/>
</dbReference>
<comment type="caution">
    <text evidence="3">The sequence shown here is derived from an EMBL/GenBank/DDBJ whole genome shotgun (WGS) entry which is preliminary data.</text>
</comment>
<dbReference type="Pfam" id="PF14412">
    <property type="entry name" value="AHH"/>
    <property type="match status" value="1"/>
</dbReference>
<dbReference type="PANTHER" id="PTHR32305:SF15">
    <property type="entry name" value="PROTEIN RHSA-RELATED"/>
    <property type="match status" value="1"/>
</dbReference>
<keyword evidence="1" id="KW-0677">Repeat</keyword>
<dbReference type="AlphaFoldDB" id="A0A845PUG5"/>
<dbReference type="Proteomes" id="UP000553459">
    <property type="component" value="Unassembled WGS sequence"/>
</dbReference>
<name>A0A845PUG5_9FLAO</name>
<evidence type="ECO:0000256" key="1">
    <source>
        <dbReference type="ARBA" id="ARBA00022737"/>
    </source>
</evidence>
<gene>
    <name evidence="3" type="ORF">GNY06_04430</name>
</gene>
<organism evidence="3 4">
    <name type="scientific">Elizabethkingia argenteiflava</name>
    <dbReference type="NCBI Taxonomy" id="2681556"/>
    <lineage>
        <taxon>Bacteria</taxon>
        <taxon>Pseudomonadati</taxon>
        <taxon>Bacteroidota</taxon>
        <taxon>Flavobacteriia</taxon>
        <taxon>Flavobacteriales</taxon>
        <taxon>Weeksellaceae</taxon>
        <taxon>Elizabethkingia</taxon>
    </lineage>
</organism>
<dbReference type="Gene3D" id="2.180.10.10">
    <property type="entry name" value="RHS repeat-associated core"/>
    <property type="match status" value="1"/>
</dbReference>
<dbReference type="NCBIfam" id="TIGR03696">
    <property type="entry name" value="Rhs_assc_core"/>
    <property type="match status" value="1"/>
</dbReference>
<evidence type="ECO:0000259" key="2">
    <source>
        <dbReference type="Pfam" id="PF25023"/>
    </source>
</evidence>
<feature type="domain" description="Teneurin-like YD-shell" evidence="2">
    <location>
        <begin position="26"/>
        <end position="103"/>
    </location>
</feature>
<dbReference type="RefSeq" id="WP_166518987.1">
    <property type="nucleotide sequence ID" value="NZ_JAAABJ010000374.1"/>
</dbReference>
<evidence type="ECO:0000313" key="4">
    <source>
        <dbReference type="Proteomes" id="UP000553459"/>
    </source>
</evidence>
<dbReference type="PRINTS" id="PR00394">
    <property type="entry name" value="RHSPROTEIN"/>
</dbReference>
<dbReference type="InterPro" id="IPR056823">
    <property type="entry name" value="TEN-like_YD-shell"/>
</dbReference>
<dbReference type="EMBL" id="JAAABJ010000374">
    <property type="protein sequence ID" value="NAW50661.1"/>
    <property type="molecule type" value="Genomic_DNA"/>
</dbReference>
<sequence>MWDGNVPLHEWQYEGSVVPCGKLVGEEKYSIVSDYLGTPSHVYDSSGSLVWERELDVYAPLRKGNHDFVPFLYQGQYVDVETGLAYNRFRYYDPESGNFISQDPIGLLGNNPNLYAYVFDSNKQIDVFGLDCFSDARKLRNNMRREGINEPNYKNSAHHIIMFNSKDPRMVALQEKMKQLGLDINDAVNGVYLPISTKVKDAAGASAHAHSRVHTNNYKQNVFNRLKDINNKSDFENVLMDIGDELMSGTFEI</sequence>
<keyword evidence="4" id="KW-1185">Reference proteome</keyword>
<dbReference type="Pfam" id="PF25023">
    <property type="entry name" value="TEN_YD-shell"/>
    <property type="match status" value="1"/>
</dbReference>
<protein>
    <recommendedName>
        <fullName evidence="2">Teneurin-like YD-shell domain-containing protein</fullName>
    </recommendedName>
</protein>
<evidence type="ECO:0000313" key="3">
    <source>
        <dbReference type="EMBL" id="NAW50661.1"/>
    </source>
</evidence>
<dbReference type="InterPro" id="IPR032871">
    <property type="entry name" value="AHH_dom_containing"/>
</dbReference>
<dbReference type="InterPro" id="IPR050708">
    <property type="entry name" value="T6SS_VgrG/RHS"/>
</dbReference>
<accession>A0A845PUG5</accession>